<dbReference type="Proteomes" id="UP000600214">
    <property type="component" value="Unassembled WGS sequence"/>
</dbReference>
<feature type="transmembrane region" description="Helical" evidence="1">
    <location>
        <begin position="93"/>
        <end position="111"/>
    </location>
</feature>
<feature type="transmembrane region" description="Helical" evidence="1">
    <location>
        <begin position="240"/>
        <end position="267"/>
    </location>
</feature>
<evidence type="ECO:0000313" key="2">
    <source>
        <dbReference type="EMBL" id="GGH32196.1"/>
    </source>
</evidence>
<organism evidence="2 3">
    <name type="scientific">Dyadobacter endophyticus</name>
    <dbReference type="NCBI Taxonomy" id="1749036"/>
    <lineage>
        <taxon>Bacteria</taxon>
        <taxon>Pseudomonadati</taxon>
        <taxon>Bacteroidota</taxon>
        <taxon>Cytophagia</taxon>
        <taxon>Cytophagales</taxon>
        <taxon>Spirosomataceae</taxon>
        <taxon>Dyadobacter</taxon>
    </lineage>
</organism>
<sequence length="273" mass="30966">MYYYEYLYVILLLFVIGQVFTTSELLFLHLKGEYSSNGFFSWKIIRLDINTLTGDSRIGNILDNLLDARGFVKLVFMKLACLIILVAAAPYSYLFTFASATLVLCMLLIQFRSMYGGDGSDQMSLILAVSIFFGLSMVSSPVIQKYCFYFIGLQSCLAYSTSGIAKILSKKWRSGDAVYEIFNTGSYGNKTISNLLKNKKYINLFLCWAVIIMEIIFPLCLIGPIYVSFAILLWGFTFHLLNVIVMGLNSFFWAFTATYPALIFIMLDIKNLI</sequence>
<evidence type="ECO:0000313" key="3">
    <source>
        <dbReference type="Proteomes" id="UP000600214"/>
    </source>
</evidence>
<keyword evidence="3" id="KW-1185">Reference proteome</keyword>
<keyword evidence="1" id="KW-0472">Membrane</keyword>
<feature type="transmembrane region" description="Helical" evidence="1">
    <location>
        <begin position="201"/>
        <end position="234"/>
    </location>
</feature>
<proteinExistence type="predicted"/>
<name>A0ABQ1YPK8_9BACT</name>
<feature type="transmembrane region" description="Helical" evidence="1">
    <location>
        <begin position="6"/>
        <end position="28"/>
    </location>
</feature>
<evidence type="ECO:0000256" key="1">
    <source>
        <dbReference type="SAM" id="Phobius"/>
    </source>
</evidence>
<feature type="transmembrane region" description="Helical" evidence="1">
    <location>
        <begin position="149"/>
        <end position="168"/>
    </location>
</feature>
<protein>
    <recommendedName>
        <fullName evidence="4">HTTM domain-containing protein</fullName>
    </recommendedName>
</protein>
<dbReference type="EMBL" id="BMIA01000001">
    <property type="protein sequence ID" value="GGH32196.1"/>
    <property type="molecule type" value="Genomic_DNA"/>
</dbReference>
<evidence type="ECO:0008006" key="4">
    <source>
        <dbReference type="Google" id="ProtNLM"/>
    </source>
</evidence>
<comment type="caution">
    <text evidence="2">The sequence shown here is derived from an EMBL/GenBank/DDBJ whole genome shotgun (WGS) entry which is preliminary data.</text>
</comment>
<accession>A0ABQ1YPK8</accession>
<keyword evidence="1" id="KW-1133">Transmembrane helix</keyword>
<keyword evidence="1" id="KW-0812">Transmembrane</keyword>
<feature type="transmembrane region" description="Helical" evidence="1">
    <location>
        <begin position="123"/>
        <end position="143"/>
    </location>
</feature>
<reference evidence="3" key="1">
    <citation type="journal article" date="2019" name="Int. J. Syst. Evol. Microbiol.">
        <title>The Global Catalogue of Microorganisms (GCM) 10K type strain sequencing project: providing services to taxonomists for standard genome sequencing and annotation.</title>
        <authorList>
            <consortium name="The Broad Institute Genomics Platform"/>
            <consortium name="The Broad Institute Genome Sequencing Center for Infectious Disease"/>
            <person name="Wu L."/>
            <person name="Ma J."/>
        </authorList>
    </citation>
    <scope>NUCLEOTIDE SEQUENCE [LARGE SCALE GENOMIC DNA]</scope>
    <source>
        <strain evidence="3">CGMCC 1.15288</strain>
    </source>
</reference>
<dbReference type="RefSeq" id="WP_188931531.1">
    <property type="nucleotide sequence ID" value="NZ_BMIA01000001.1"/>
</dbReference>
<gene>
    <name evidence="2" type="ORF">GCM10007423_21570</name>
</gene>